<sequence>MVVLAHIMERTLEQMVRVLDEMPHLQEELRNALFEREWVGVEEKVTALVQKSQALQMLEEDRMRVYAELLSELELAPDTPLRTALRYIDPPVAQGIADVAGRLRERLLRVRGLGEVIARYAEASYATVYACLRELFPDRFLGGYGKDGRRSQGESSLLIDTRL</sequence>
<name>E0RRL1_WINT6</name>
<dbReference type="KEGG" id="sta:STHERM_c07610"/>
<dbReference type="EMBL" id="CP001698">
    <property type="protein sequence ID" value="ADN01712.1"/>
    <property type="molecule type" value="Genomic_DNA"/>
</dbReference>
<dbReference type="AlphaFoldDB" id="E0RRL1"/>
<proteinExistence type="predicted"/>
<reference evidence="1 2" key="2">
    <citation type="journal article" date="2010" name="J. Bacteriol.">
        <title>Genome sequence of the polysaccharide-degrading, thermophilic anaerobe Spirochaeta thermophila DSM 6192.</title>
        <authorList>
            <person name="Angelov A."/>
            <person name="Liebl S."/>
            <person name="Ballschmiter M."/>
            <person name="Bomeke M."/>
            <person name="Lehmann R."/>
            <person name="Liesegang H."/>
            <person name="Daniel R."/>
            <person name="Liebl W."/>
        </authorList>
    </citation>
    <scope>NUCLEOTIDE SEQUENCE [LARGE SCALE GENOMIC DNA]</scope>
    <source>
        <strain evidence="2">ATCC 49972 / DSM 6192 / RI 19.B1</strain>
    </source>
</reference>
<gene>
    <name evidence="1" type="ordered locus">STHERM_c07610</name>
</gene>
<reference key="1">
    <citation type="submission" date="2009-08" db="EMBL/GenBank/DDBJ databases">
        <title>The genome sequence of Spirochaeta thermophila DSM6192.</title>
        <authorList>
            <person name="Angelov A."/>
            <person name="Mientus M."/>
            <person name="Wittenberg S."/>
            <person name="Lehmann R."/>
            <person name="Liesegang H."/>
            <person name="Daniel R."/>
            <person name="Liebl W."/>
        </authorList>
    </citation>
    <scope>NUCLEOTIDE SEQUENCE</scope>
    <source>
        <strain>DSM 6192</strain>
    </source>
</reference>
<organism evidence="1 2">
    <name type="scientific">Winmispira thermophila (strain ATCC 49972 / DSM 6192 / RI 19.B1)</name>
    <name type="common">Spirochaeta thermophila</name>
    <dbReference type="NCBI Taxonomy" id="665571"/>
    <lineage>
        <taxon>Bacteria</taxon>
        <taxon>Pseudomonadati</taxon>
        <taxon>Spirochaetota</taxon>
        <taxon>Spirochaetia</taxon>
        <taxon>Winmispirales</taxon>
        <taxon>Winmispiraceae</taxon>
        <taxon>Winmispira</taxon>
    </lineage>
</organism>
<evidence type="ECO:0000313" key="1">
    <source>
        <dbReference type="EMBL" id="ADN01712.1"/>
    </source>
</evidence>
<dbReference type="Proteomes" id="UP000001296">
    <property type="component" value="Chromosome"/>
</dbReference>
<dbReference type="RefSeq" id="WP_013313553.1">
    <property type="nucleotide sequence ID" value="NC_014484.1"/>
</dbReference>
<evidence type="ECO:0000313" key="2">
    <source>
        <dbReference type="Proteomes" id="UP000001296"/>
    </source>
</evidence>
<dbReference type="HOGENOM" id="CLU_1626042_0_0_12"/>
<accession>E0RRL1</accession>
<dbReference type="PaxDb" id="665571-STHERM_c07610"/>
<protein>
    <submittedName>
        <fullName evidence="1">Uncharacterized protein</fullName>
    </submittedName>
</protein>